<sequence length="335" mass="37686">MGAFGQDAQSVAGGASSPANVVVGRCWDNMVLDAGVEAVEEGHLAAGTALLRESRNNPELRALYVDALSSAAVGRSAQIHALLSPDTEEHDAADILLWLGRTLIDEAWRIRGDGVASTVSRERFKLFFATLAQARDPLLAAAEINPDDPVPWSCLQWFALGMQLDREEKDYIWQRVIERCPTLFPAHWARIQVLAPKWGGNIEEMMEFARGSVDLAPEGNPLTAMIALAHEERFSQCIRDLAHRKRFLSALRVFLTYYDEDVTAELQAAAAKWCTRPVPHPRDLEAHHLFGWSFYQTSARDHARWHLYQVGNRLHRAMWRTPEEFVRVLRKLGLA</sequence>
<name>Q47MZ8_THEFY</name>
<dbReference type="HOGENOM" id="CLU_064093_1_0_11"/>
<organism evidence="1">
    <name type="scientific">Thermobifida fusca (strain YX)</name>
    <dbReference type="NCBI Taxonomy" id="269800"/>
    <lineage>
        <taxon>Bacteria</taxon>
        <taxon>Bacillati</taxon>
        <taxon>Actinomycetota</taxon>
        <taxon>Actinomycetes</taxon>
        <taxon>Streptosporangiales</taxon>
        <taxon>Nocardiopsidaceae</taxon>
        <taxon>Thermobifida</taxon>
    </lineage>
</organism>
<dbReference type="KEGG" id="tfu:Tfu_2138"/>
<evidence type="ECO:0000313" key="1">
    <source>
        <dbReference type="EMBL" id="AAZ56171.1"/>
    </source>
</evidence>
<dbReference type="STRING" id="269800.Tfu_2138"/>
<gene>
    <name evidence="1" type="ordered locus">Tfu_2138</name>
</gene>
<dbReference type="EMBL" id="CP000088">
    <property type="protein sequence ID" value="AAZ56171.1"/>
    <property type="molecule type" value="Genomic_DNA"/>
</dbReference>
<accession>Q47MZ8</accession>
<protein>
    <recommendedName>
        <fullName evidence="2">DUF4034 domain-containing protein</fullName>
    </recommendedName>
</protein>
<reference evidence="1" key="1">
    <citation type="submission" date="2005-07" db="EMBL/GenBank/DDBJ databases">
        <title>Complete sequence of Thermobifida fusca YX.</title>
        <authorList>
            <consortium name="US DOE Joint Genome Institute"/>
            <person name="Copeland A."/>
            <person name="Lucas S."/>
            <person name="Lapidus A."/>
            <person name="Barry K."/>
            <person name="Detter J.C."/>
            <person name="Glavina T."/>
            <person name="Hammon N."/>
            <person name="Israni S."/>
            <person name="Pitluck S."/>
            <person name="Di Bartolo G."/>
            <person name="Chain P."/>
            <person name="Schmutz J."/>
            <person name="Larimer F."/>
            <person name="Land M."/>
            <person name="Lykidis A."/>
            <person name="Richardson P."/>
        </authorList>
    </citation>
    <scope>NUCLEOTIDE SEQUENCE</scope>
    <source>
        <strain evidence="1">YX</strain>
    </source>
</reference>
<dbReference type="eggNOG" id="COG0457">
    <property type="taxonomic scope" value="Bacteria"/>
</dbReference>
<evidence type="ECO:0008006" key="2">
    <source>
        <dbReference type="Google" id="ProtNLM"/>
    </source>
</evidence>
<dbReference type="AlphaFoldDB" id="Q47MZ8"/>
<proteinExistence type="predicted"/>